<protein>
    <submittedName>
        <fullName evidence="1">Uncharacterized protein</fullName>
    </submittedName>
</protein>
<keyword evidence="2" id="KW-1185">Reference proteome</keyword>
<evidence type="ECO:0000313" key="1">
    <source>
        <dbReference type="EMBL" id="KAJ8636967.1"/>
    </source>
</evidence>
<proteinExistence type="predicted"/>
<organism evidence="1 2">
    <name type="scientific">Persea americana</name>
    <name type="common">Avocado</name>
    <dbReference type="NCBI Taxonomy" id="3435"/>
    <lineage>
        <taxon>Eukaryota</taxon>
        <taxon>Viridiplantae</taxon>
        <taxon>Streptophyta</taxon>
        <taxon>Embryophyta</taxon>
        <taxon>Tracheophyta</taxon>
        <taxon>Spermatophyta</taxon>
        <taxon>Magnoliopsida</taxon>
        <taxon>Magnoliidae</taxon>
        <taxon>Laurales</taxon>
        <taxon>Lauraceae</taxon>
        <taxon>Persea</taxon>
    </lineage>
</organism>
<evidence type="ECO:0000313" key="2">
    <source>
        <dbReference type="Proteomes" id="UP001234297"/>
    </source>
</evidence>
<comment type="caution">
    <text evidence="1">The sequence shown here is derived from an EMBL/GenBank/DDBJ whole genome shotgun (WGS) entry which is preliminary data.</text>
</comment>
<dbReference type="Proteomes" id="UP001234297">
    <property type="component" value="Chromosome 3"/>
</dbReference>
<gene>
    <name evidence="1" type="ORF">MRB53_011234</name>
</gene>
<sequence length="164" mass="17891">MSADIKAAKKETLKVGFLTVAVSAIGILDPPIQKKPDDGNPSLLLIAYLLVVSTIFSMGLFLLLLSLILPRMPSLVPAVKILVWVDLILLHIALTLKKFRDGCVCMSFGRSINGNKEEDGEPQDSNGKQVFVRVDLNVALDNNLSIAFDTMVRASVPTIIKYLI</sequence>
<reference evidence="1 2" key="1">
    <citation type="journal article" date="2022" name="Hortic Res">
        <title>A haplotype resolved chromosomal level avocado genome allows analysis of novel avocado genes.</title>
        <authorList>
            <person name="Nath O."/>
            <person name="Fletcher S.J."/>
            <person name="Hayward A."/>
            <person name="Shaw L.M."/>
            <person name="Masouleh A.K."/>
            <person name="Furtado A."/>
            <person name="Henry R.J."/>
            <person name="Mitter N."/>
        </authorList>
    </citation>
    <scope>NUCLEOTIDE SEQUENCE [LARGE SCALE GENOMIC DNA]</scope>
    <source>
        <strain evidence="2">cv. Hass</strain>
    </source>
</reference>
<name>A0ACC2LUA1_PERAE</name>
<accession>A0ACC2LUA1</accession>
<dbReference type="EMBL" id="CM056811">
    <property type="protein sequence ID" value="KAJ8636967.1"/>
    <property type="molecule type" value="Genomic_DNA"/>
</dbReference>